<gene>
    <name evidence="2" type="ORF">GCM10023226_29540</name>
</gene>
<dbReference type="SUPFAM" id="SSF55718">
    <property type="entry name" value="SCP-like"/>
    <property type="match status" value="2"/>
</dbReference>
<evidence type="ECO:0000313" key="3">
    <source>
        <dbReference type="Proteomes" id="UP001500621"/>
    </source>
</evidence>
<keyword evidence="3" id="KW-1185">Reference proteome</keyword>
<sequence length="291" mass="30882">MPRDLTARPLEPTATATATAPAAARLARVVEDLPRRLLPERLEALRGAVLVRAHHEGRDLEPVVLLLDAGVRTVPGADAAGPDVVLRCELDALEALTTGITSAGLLLLGGRLEVEGDLDLALGLAGSFRSAADPQVAVEPVALEASEVARVLGTVPVAHLVRIMGSDLRGVVLEEIFRQLPERLSLRRARGTRLCVGFRLLGHPAGVIERYEVLVAEGRAVVTRLDDAAARHDGTDGAGRDATVTCQAHDFLRLATGHLRPVTAVMRGQLKVRGDRGHALRLASLIDIPQA</sequence>
<dbReference type="Gene3D" id="3.30.1050.10">
    <property type="entry name" value="SCP2 sterol-binding domain"/>
    <property type="match status" value="2"/>
</dbReference>
<evidence type="ECO:0000313" key="2">
    <source>
        <dbReference type="EMBL" id="GAA4689752.1"/>
    </source>
</evidence>
<accession>A0ABP8WH88</accession>
<feature type="domain" description="SCP2" evidence="1">
    <location>
        <begin position="39"/>
        <end position="126"/>
    </location>
</feature>
<name>A0ABP8WH88_9ACTN</name>
<dbReference type="InterPro" id="IPR036527">
    <property type="entry name" value="SCP2_sterol-bd_dom_sf"/>
</dbReference>
<evidence type="ECO:0000259" key="1">
    <source>
        <dbReference type="Pfam" id="PF02036"/>
    </source>
</evidence>
<feature type="domain" description="SCP2" evidence="1">
    <location>
        <begin position="224"/>
        <end position="287"/>
    </location>
</feature>
<dbReference type="EMBL" id="BAABIM010000003">
    <property type="protein sequence ID" value="GAA4689752.1"/>
    <property type="molecule type" value="Genomic_DNA"/>
</dbReference>
<dbReference type="PANTHER" id="PTHR10094:SF25">
    <property type="entry name" value="SCP2 STEROL-BINDING DOMAIN-CONTAINING PROTEIN 1"/>
    <property type="match status" value="1"/>
</dbReference>
<proteinExistence type="predicted"/>
<protein>
    <recommendedName>
        <fullName evidence="1">SCP2 domain-containing protein</fullName>
    </recommendedName>
</protein>
<dbReference type="InterPro" id="IPR003033">
    <property type="entry name" value="SCP2_sterol-bd_dom"/>
</dbReference>
<dbReference type="Pfam" id="PF02036">
    <property type="entry name" value="SCP2"/>
    <property type="match status" value="2"/>
</dbReference>
<dbReference type="RefSeq" id="WP_345267196.1">
    <property type="nucleotide sequence ID" value="NZ_BAABIM010000003.1"/>
</dbReference>
<reference evidence="3" key="1">
    <citation type="journal article" date="2019" name="Int. J. Syst. Evol. Microbiol.">
        <title>The Global Catalogue of Microorganisms (GCM) 10K type strain sequencing project: providing services to taxonomists for standard genome sequencing and annotation.</title>
        <authorList>
            <consortium name="The Broad Institute Genomics Platform"/>
            <consortium name="The Broad Institute Genome Sequencing Center for Infectious Disease"/>
            <person name="Wu L."/>
            <person name="Ma J."/>
        </authorList>
    </citation>
    <scope>NUCLEOTIDE SEQUENCE [LARGE SCALE GENOMIC DNA]</scope>
    <source>
        <strain evidence="3">JCM 18127</strain>
    </source>
</reference>
<comment type="caution">
    <text evidence="2">The sequence shown here is derived from an EMBL/GenBank/DDBJ whole genome shotgun (WGS) entry which is preliminary data.</text>
</comment>
<organism evidence="2 3">
    <name type="scientific">Nocardioides nanhaiensis</name>
    <dbReference type="NCBI Taxonomy" id="1476871"/>
    <lineage>
        <taxon>Bacteria</taxon>
        <taxon>Bacillati</taxon>
        <taxon>Actinomycetota</taxon>
        <taxon>Actinomycetes</taxon>
        <taxon>Propionibacteriales</taxon>
        <taxon>Nocardioidaceae</taxon>
        <taxon>Nocardioides</taxon>
    </lineage>
</organism>
<dbReference type="PANTHER" id="PTHR10094">
    <property type="entry name" value="STEROL CARRIER PROTEIN 2 SCP-2 FAMILY PROTEIN"/>
    <property type="match status" value="1"/>
</dbReference>
<dbReference type="Proteomes" id="UP001500621">
    <property type="component" value="Unassembled WGS sequence"/>
</dbReference>